<organism evidence="2 3">
    <name type="scientific">Cajanus cajan</name>
    <name type="common">Pigeon pea</name>
    <name type="synonym">Cajanus indicus</name>
    <dbReference type="NCBI Taxonomy" id="3821"/>
    <lineage>
        <taxon>Eukaryota</taxon>
        <taxon>Viridiplantae</taxon>
        <taxon>Streptophyta</taxon>
        <taxon>Embryophyta</taxon>
        <taxon>Tracheophyta</taxon>
        <taxon>Spermatophyta</taxon>
        <taxon>Magnoliopsida</taxon>
        <taxon>eudicotyledons</taxon>
        <taxon>Gunneridae</taxon>
        <taxon>Pentapetalae</taxon>
        <taxon>rosids</taxon>
        <taxon>fabids</taxon>
        <taxon>Fabales</taxon>
        <taxon>Fabaceae</taxon>
        <taxon>Papilionoideae</taxon>
        <taxon>50 kb inversion clade</taxon>
        <taxon>NPAAA clade</taxon>
        <taxon>indigoferoid/millettioid clade</taxon>
        <taxon>Phaseoleae</taxon>
        <taxon>Cajanus</taxon>
    </lineage>
</organism>
<protein>
    <submittedName>
        <fullName evidence="2">Uncharacterized protein</fullName>
    </submittedName>
</protein>
<keyword evidence="3" id="KW-1185">Reference proteome</keyword>
<name>A0A151RA47_CAJCA</name>
<dbReference type="Gramene" id="C.cajan_34380.t">
    <property type="protein sequence ID" value="C.cajan_34380.t.cds1"/>
    <property type="gene ID" value="C.cajan_34380"/>
</dbReference>
<dbReference type="EMBL" id="KQ483914">
    <property type="protein sequence ID" value="KYP39363.1"/>
    <property type="molecule type" value="Genomic_DNA"/>
</dbReference>
<dbReference type="Proteomes" id="UP000075243">
    <property type="component" value="Unassembled WGS sequence"/>
</dbReference>
<accession>A0A151RA47</accession>
<evidence type="ECO:0000256" key="1">
    <source>
        <dbReference type="SAM" id="Phobius"/>
    </source>
</evidence>
<evidence type="ECO:0000313" key="3">
    <source>
        <dbReference type="Proteomes" id="UP000075243"/>
    </source>
</evidence>
<dbReference type="AlphaFoldDB" id="A0A151RA47"/>
<sequence length="57" mass="6372">MAVTYGSAIFGVSPKKSISFRYVLITAAGPFVVRILVLIFNVFLRQYFVKKPTNNST</sequence>
<proteinExistence type="predicted"/>
<gene>
    <name evidence="2" type="ORF">KK1_039341</name>
</gene>
<reference evidence="2" key="1">
    <citation type="journal article" date="2012" name="Nat. Biotechnol.">
        <title>Draft genome sequence of pigeonpea (Cajanus cajan), an orphan legume crop of resource-poor farmers.</title>
        <authorList>
            <person name="Varshney R.K."/>
            <person name="Chen W."/>
            <person name="Li Y."/>
            <person name="Bharti A.K."/>
            <person name="Saxena R.K."/>
            <person name="Schlueter J.A."/>
            <person name="Donoghue M.T."/>
            <person name="Azam S."/>
            <person name="Fan G."/>
            <person name="Whaley A.M."/>
            <person name="Farmer A.D."/>
            <person name="Sheridan J."/>
            <person name="Iwata A."/>
            <person name="Tuteja R."/>
            <person name="Penmetsa R.V."/>
            <person name="Wu W."/>
            <person name="Upadhyaya H.D."/>
            <person name="Yang S.P."/>
            <person name="Shah T."/>
            <person name="Saxena K.B."/>
            <person name="Michael T."/>
            <person name="McCombie W.R."/>
            <person name="Yang B."/>
            <person name="Zhang G."/>
            <person name="Yang H."/>
            <person name="Wang J."/>
            <person name="Spillane C."/>
            <person name="Cook D.R."/>
            <person name="May G.D."/>
            <person name="Xu X."/>
            <person name="Jackson S.A."/>
        </authorList>
    </citation>
    <scope>NUCLEOTIDE SEQUENCE [LARGE SCALE GENOMIC DNA]</scope>
</reference>
<keyword evidence="1" id="KW-0472">Membrane</keyword>
<keyword evidence="1" id="KW-1133">Transmembrane helix</keyword>
<evidence type="ECO:0000313" key="2">
    <source>
        <dbReference type="EMBL" id="KYP39363.1"/>
    </source>
</evidence>
<feature type="transmembrane region" description="Helical" evidence="1">
    <location>
        <begin position="20"/>
        <end position="44"/>
    </location>
</feature>
<keyword evidence="1" id="KW-0812">Transmembrane</keyword>